<dbReference type="PANTHER" id="PTHR35008:SF8">
    <property type="entry name" value="ALCOHOL DEHYDROGENASE CYTOCHROME C SUBUNIT"/>
    <property type="match status" value="1"/>
</dbReference>
<feature type="signal peptide" evidence="7">
    <location>
        <begin position="1"/>
        <end position="23"/>
    </location>
</feature>
<accession>A0A9E4MWL0</accession>
<feature type="region of interest" description="Disordered" evidence="6">
    <location>
        <begin position="46"/>
        <end position="66"/>
    </location>
</feature>
<proteinExistence type="predicted"/>
<evidence type="ECO:0000256" key="4">
    <source>
        <dbReference type="ARBA" id="ARBA00022982"/>
    </source>
</evidence>
<dbReference type="GO" id="GO:0009055">
    <property type="term" value="F:electron transfer activity"/>
    <property type="evidence" value="ECO:0007669"/>
    <property type="project" value="InterPro"/>
</dbReference>
<protein>
    <submittedName>
        <fullName evidence="8">C-type cytochrome</fullName>
    </submittedName>
</protein>
<keyword evidence="3" id="KW-0479">Metal-binding</keyword>
<evidence type="ECO:0000256" key="2">
    <source>
        <dbReference type="ARBA" id="ARBA00022617"/>
    </source>
</evidence>
<evidence type="ECO:0000256" key="7">
    <source>
        <dbReference type="SAM" id="SignalP"/>
    </source>
</evidence>
<dbReference type="GO" id="GO:0020037">
    <property type="term" value="F:heme binding"/>
    <property type="evidence" value="ECO:0007669"/>
    <property type="project" value="InterPro"/>
</dbReference>
<dbReference type="PROSITE" id="PS51007">
    <property type="entry name" value="CYTC"/>
    <property type="match status" value="3"/>
</dbReference>
<dbReference type="EMBL" id="JAEPCR010000177">
    <property type="protein sequence ID" value="MCG7980965.1"/>
    <property type="molecule type" value="Genomic_DNA"/>
</dbReference>
<dbReference type="InterPro" id="IPR008168">
    <property type="entry name" value="Cyt_C_IC"/>
</dbReference>
<dbReference type="InterPro" id="IPR051459">
    <property type="entry name" value="Cytochrome_c-type_DH"/>
</dbReference>
<gene>
    <name evidence="8" type="ORF">JAY77_22810</name>
</gene>
<dbReference type="PRINTS" id="PR00605">
    <property type="entry name" value="CYTCHROMECIC"/>
</dbReference>
<evidence type="ECO:0000256" key="5">
    <source>
        <dbReference type="ARBA" id="ARBA00023004"/>
    </source>
</evidence>
<dbReference type="GO" id="GO:0005506">
    <property type="term" value="F:iron ion binding"/>
    <property type="evidence" value="ECO:0007669"/>
    <property type="project" value="InterPro"/>
</dbReference>
<evidence type="ECO:0000256" key="1">
    <source>
        <dbReference type="ARBA" id="ARBA00022448"/>
    </source>
</evidence>
<name>A0A9E4MWL0_9GAMM</name>
<dbReference type="AlphaFoldDB" id="A0A9E4MWL0"/>
<evidence type="ECO:0000313" key="8">
    <source>
        <dbReference type="EMBL" id="MCG7980965.1"/>
    </source>
</evidence>
<keyword evidence="1" id="KW-0813">Transport</keyword>
<evidence type="ECO:0000256" key="3">
    <source>
        <dbReference type="ARBA" id="ARBA00022723"/>
    </source>
</evidence>
<evidence type="ECO:0000256" key="6">
    <source>
        <dbReference type="SAM" id="MobiDB-lite"/>
    </source>
</evidence>
<keyword evidence="7" id="KW-0732">Signal</keyword>
<feature type="chain" id="PRO_5043355413" evidence="7">
    <location>
        <begin position="24"/>
        <end position="342"/>
    </location>
</feature>
<dbReference type="SUPFAM" id="SSF46626">
    <property type="entry name" value="Cytochrome c"/>
    <property type="match status" value="3"/>
</dbReference>
<dbReference type="PANTHER" id="PTHR35008">
    <property type="entry name" value="BLL4482 PROTEIN-RELATED"/>
    <property type="match status" value="1"/>
</dbReference>
<comment type="caution">
    <text evidence="8">The sequence shown here is derived from an EMBL/GenBank/DDBJ whole genome shotgun (WGS) entry which is preliminary data.</text>
</comment>
<keyword evidence="2" id="KW-0349">Heme</keyword>
<sequence length="342" mass="37985">MMRHLFRVALILPMLSVHPVAMGNMNDAGGLYSQYCSVCHGDGGDGKSRARGSMIPPPRDFTSPQSSVELTRDRMILSISEGRPGTAMAGWKNQLSSEQIAAIADYIRITMIRPSTVEDGKTGRRLYAENCSVCHGDDGQGARWTLTNLKPPPRNFTLPGSADQLSRKHMFKVVRYGKADTAMPGFSSQLDDDDISSVVDFVRQAFMSEHDKKHEVIEDYNLVNEEDMDAQLRRDLTGDASRGQRYYLKNCVACHGVKGDGKGPRAYFILPKPRNFQHTAARHTLNRPKLFSAIAEGSRGTDMPAWDKVLSTQQIADIVEYVYQVFIRPKQSGTQSKNPGKG</sequence>
<organism evidence="8 9">
    <name type="scientific">Candidatus Thiodiazotropha taylori</name>
    <dbReference type="NCBI Taxonomy" id="2792791"/>
    <lineage>
        <taxon>Bacteria</taxon>
        <taxon>Pseudomonadati</taxon>
        <taxon>Pseudomonadota</taxon>
        <taxon>Gammaproteobacteria</taxon>
        <taxon>Chromatiales</taxon>
        <taxon>Sedimenticolaceae</taxon>
        <taxon>Candidatus Thiodiazotropha</taxon>
    </lineage>
</organism>
<dbReference type="Gene3D" id="1.10.760.10">
    <property type="entry name" value="Cytochrome c-like domain"/>
    <property type="match status" value="3"/>
</dbReference>
<evidence type="ECO:0000313" key="9">
    <source>
        <dbReference type="Proteomes" id="UP000886674"/>
    </source>
</evidence>
<reference evidence="8" key="1">
    <citation type="journal article" date="2021" name="Proc. Natl. Acad. Sci. U.S.A.">
        <title>Global biogeography of chemosynthetic symbionts reveals both localized and globally distributed symbiont groups. .</title>
        <authorList>
            <person name="Osvatic J.T."/>
            <person name="Wilkins L.G.E."/>
            <person name="Leibrecht L."/>
            <person name="Leray M."/>
            <person name="Zauner S."/>
            <person name="Polzin J."/>
            <person name="Camacho Y."/>
            <person name="Gros O."/>
            <person name="van Gils J.A."/>
            <person name="Eisen J.A."/>
            <person name="Petersen J.M."/>
            <person name="Yuen B."/>
        </authorList>
    </citation>
    <scope>NUCLEOTIDE SEQUENCE</scope>
    <source>
        <strain evidence="8">MAGclacostrist055</strain>
    </source>
</reference>
<dbReference type="Pfam" id="PF13442">
    <property type="entry name" value="Cytochrome_CBB3"/>
    <property type="match status" value="3"/>
</dbReference>
<dbReference type="InterPro" id="IPR036909">
    <property type="entry name" value="Cyt_c-like_dom_sf"/>
</dbReference>
<keyword evidence="5" id="KW-0408">Iron</keyword>
<dbReference type="Proteomes" id="UP000886674">
    <property type="component" value="Unassembled WGS sequence"/>
</dbReference>
<keyword evidence="4" id="KW-0249">Electron transport</keyword>
<dbReference type="InterPro" id="IPR009056">
    <property type="entry name" value="Cyt_c-like_dom"/>
</dbReference>